<dbReference type="Proteomes" id="UP001153331">
    <property type="component" value="Unassembled WGS sequence"/>
</dbReference>
<protein>
    <submittedName>
        <fullName evidence="1">Uncharacterized protein</fullName>
    </submittedName>
</protein>
<accession>A0ACC2I8P7</accession>
<gene>
    <name evidence="1" type="ORF">OPT61_g5957</name>
</gene>
<reference evidence="1" key="1">
    <citation type="submission" date="2022-11" db="EMBL/GenBank/DDBJ databases">
        <title>Genome Sequence of Boeremia exigua.</title>
        <authorList>
            <person name="Buettner E."/>
        </authorList>
    </citation>
    <scope>NUCLEOTIDE SEQUENCE</scope>
    <source>
        <strain evidence="1">CU02</strain>
    </source>
</reference>
<name>A0ACC2I8P7_9PLEO</name>
<comment type="caution">
    <text evidence="1">The sequence shown here is derived from an EMBL/GenBank/DDBJ whole genome shotgun (WGS) entry which is preliminary data.</text>
</comment>
<sequence length="119" mass="13149">MSKTFAYAAHVSKQPRICSGLSRDRRCPGPHSPPTAQPAKPKSAATVLRRVYLFDAYLFNARFTSAKLTAFEPVMNPGNHCGRQRVMHDDPNSDRVATTENCGHGWQSLGYELTRNASA</sequence>
<dbReference type="EMBL" id="JAPHNI010000404">
    <property type="protein sequence ID" value="KAJ8111457.1"/>
    <property type="molecule type" value="Genomic_DNA"/>
</dbReference>
<keyword evidence="2" id="KW-1185">Reference proteome</keyword>
<proteinExistence type="predicted"/>
<organism evidence="1 2">
    <name type="scientific">Boeremia exigua</name>
    <dbReference type="NCBI Taxonomy" id="749465"/>
    <lineage>
        <taxon>Eukaryota</taxon>
        <taxon>Fungi</taxon>
        <taxon>Dikarya</taxon>
        <taxon>Ascomycota</taxon>
        <taxon>Pezizomycotina</taxon>
        <taxon>Dothideomycetes</taxon>
        <taxon>Pleosporomycetidae</taxon>
        <taxon>Pleosporales</taxon>
        <taxon>Pleosporineae</taxon>
        <taxon>Didymellaceae</taxon>
        <taxon>Boeremia</taxon>
    </lineage>
</organism>
<evidence type="ECO:0000313" key="2">
    <source>
        <dbReference type="Proteomes" id="UP001153331"/>
    </source>
</evidence>
<evidence type="ECO:0000313" key="1">
    <source>
        <dbReference type="EMBL" id="KAJ8111457.1"/>
    </source>
</evidence>